<protein>
    <submittedName>
        <fullName evidence="2">Uncharacterized protein</fullName>
    </submittedName>
</protein>
<feature type="region of interest" description="Disordered" evidence="1">
    <location>
        <begin position="52"/>
        <end position="145"/>
    </location>
</feature>
<evidence type="ECO:0000256" key="1">
    <source>
        <dbReference type="SAM" id="MobiDB-lite"/>
    </source>
</evidence>
<gene>
    <name evidence="2" type="ORF">HPB48_015081</name>
</gene>
<dbReference type="VEuPathDB" id="VectorBase:HLOH_064884"/>
<accession>A0A9J6GT10</accession>
<dbReference type="AlphaFoldDB" id="A0A9J6GT10"/>
<evidence type="ECO:0000313" key="2">
    <source>
        <dbReference type="EMBL" id="KAH9377969.1"/>
    </source>
</evidence>
<dbReference type="EMBL" id="JABSTR010000008">
    <property type="protein sequence ID" value="KAH9377969.1"/>
    <property type="molecule type" value="Genomic_DNA"/>
</dbReference>
<name>A0A9J6GT10_HAELO</name>
<keyword evidence="3" id="KW-1185">Reference proteome</keyword>
<dbReference type="Proteomes" id="UP000821853">
    <property type="component" value="Unassembled WGS sequence"/>
</dbReference>
<comment type="caution">
    <text evidence="2">The sequence shown here is derived from an EMBL/GenBank/DDBJ whole genome shotgun (WGS) entry which is preliminary data.</text>
</comment>
<feature type="compositionally biased region" description="Basic and acidic residues" evidence="1">
    <location>
        <begin position="82"/>
        <end position="91"/>
    </location>
</feature>
<feature type="compositionally biased region" description="Basic and acidic residues" evidence="1">
    <location>
        <begin position="105"/>
        <end position="117"/>
    </location>
</feature>
<sequence length="161" mass="18173">MEANVYPIIFAARKKIAVLDKRRRKSRRDPGLLRRLQLENLIVHCFMSRRNHREDAPSDSSSDENDEPALPLNDISRRKRPGDHVADDQGPCKRPRLLCAPDADPADKDTPRTRENCEQNVPAAQPMDDQHPVGGYACPDPDFADLGEEPVLPPIFAFLND</sequence>
<proteinExistence type="predicted"/>
<evidence type="ECO:0000313" key="3">
    <source>
        <dbReference type="Proteomes" id="UP000821853"/>
    </source>
</evidence>
<reference evidence="2 3" key="1">
    <citation type="journal article" date="2020" name="Cell">
        <title>Large-Scale Comparative Analyses of Tick Genomes Elucidate Their Genetic Diversity and Vector Capacities.</title>
        <authorList>
            <consortium name="Tick Genome and Microbiome Consortium (TIGMIC)"/>
            <person name="Jia N."/>
            <person name="Wang J."/>
            <person name="Shi W."/>
            <person name="Du L."/>
            <person name="Sun Y."/>
            <person name="Zhan W."/>
            <person name="Jiang J.F."/>
            <person name="Wang Q."/>
            <person name="Zhang B."/>
            <person name="Ji P."/>
            <person name="Bell-Sakyi L."/>
            <person name="Cui X.M."/>
            <person name="Yuan T.T."/>
            <person name="Jiang B.G."/>
            <person name="Yang W.F."/>
            <person name="Lam T.T."/>
            <person name="Chang Q.C."/>
            <person name="Ding S.J."/>
            <person name="Wang X.J."/>
            <person name="Zhu J.G."/>
            <person name="Ruan X.D."/>
            <person name="Zhao L."/>
            <person name="Wei J.T."/>
            <person name="Ye R.Z."/>
            <person name="Que T.C."/>
            <person name="Du C.H."/>
            <person name="Zhou Y.H."/>
            <person name="Cheng J.X."/>
            <person name="Dai P.F."/>
            <person name="Guo W.B."/>
            <person name="Han X.H."/>
            <person name="Huang E.J."/>
            <person name="Li L.F."/>
            <person name="Wei W."/>
            <person name="Gao Y.C."/>
            <person name="Liu J.Z."/>
            <person name="Shao H.Z."/>
            <person name="Wang X."/>
            <person name="Wang C.C."/>
            <person name="Yang T.C."/>
            <person name="Huo Q.B."/>
            <person name="Li W."/>
            <person name="Chen H.Y."/>
            <person name="Chen S.E."/>
            <person name="Zhou L.G."/>
            <person name="Ni X.B."/>
            <person name="Tian J.H."/>
            <person name="Sheng Y."/>
            <person name="Liu T."/>
            <person name="Pan Y.S."/>
            <person name="Xia L.Y."/>
            <person name="Li J."/>
            <person name="Zhao F."/>
            <person name="Cao W.C."/>
        </authorList>
    </citation>
    <scope>NUCLEOTIDE SEQUENCE [LARGE SCALE GENOMIC DNA]</scope>
    <source>
        <strain evidence="2">HaeL-2018</strain>
    </source>
</reference>
<organism evidence="2 3">
    <name type="scientific">Haemaphysalis longicornis</name>
    <name type="common">Bush tick</name>
    <dbReference type="NCBI Taxonomy" id="44386"/>
    <lineage>
        <taxon>Eukaryota</taxon>
        <taxon>Metazoa</taxon>
        <taxon>Ecdysozoa</taxon>
        <taxon>Arthropoda</taxon>
        <taxon>Chelicerata</taxon>
        <taxon>Arachnida</taxon>
        <taxon>Acari</taxon>
        <taxon>Parasitiformes</taxon>
        <taxon>Ixodida</taxon>
        <taxon>Ixodoidea</taxon>
        <taxon>Ixodidae</taxon>
        <taxon>Haemaphysalinae</taxon>
        <taxon>Haemaphysalis</taxon>
    </lineage>
</organism>